<evidence type="ECO:0000313" key="2">
    <source>
        <dbReference type="EnsemblMetazoa" id="GPPI019440-PA"/>
    </source>
</evidence>
<dbReference type="AlphaFoldDB" id="A0A1B0B5D8"/>
<evidence type="ECO:0000256" key="1">
    <source>
        <dbReference type="SAM" id="Phobius"/>
    </source>
</evidence>
<keyword evidence="1" id="KW-0812">Transmembrane</keyword>
<keyword evidence="1" id="KW-0472">Membrane</keyword>
<accession>A0A1B0B5D8</accession>
<organism evidence="2 3">
    <name type="scientific">Glossina palpalis gambiensis</name>
    <dbReference type="NCBI Taxonomy" id="67801"/>
    <lineage>
        <taxon>Eukaryota</taxon>
        <taxon>Metazoa</taxon>
        <taxon>Ecdysozoa</taxon>
        <taxon>Arthropoda</taxon>
        <taxon>Hexapoda</taxon>
        <taxon>Insecta</taxon>
        <taxon>Pterygota</taxon>
        <taxon>Neoptera</taxon>
        <taxon>Endopterygota</taxon>
        <taxon>Diptera</taxon>
        <taxon>Brachycera</taxon>
        <taxon>Muscomorpha</taxon>
        <taxon>Hippoboscoidea</taxon>
        <taxon>Glossinidae</taxon>
        <taxon>Glossina</taxon>
    </lineage>
</organism>
<reference evidence="3" key="1">
    <citation type="submission" date="2015-01" db="EMBL/GenBank/DDBJ databases">
        <authorList>
            <person name="Aksoy S."/>
            <person name="Warren W."/>
            <person name="Wilson R.K."/>
        </authorList>
    </citation>
    <scope>NUCLEOTIDE SEQUENCE [LARGE SCALE GENOMIC DNA]</scope>
    <source>
        <strain evidence="3">IAEA</strain>
    </source>
</reference>
<protein>
    <submittedName>
        <fullName evidence="2">Uncharacterized protein</fullName>
    </submittedName>
</protein>
<name>A0A1B0B5D8_9MUSC</name>
<proteinExistence type="predicted"/>
<evidence type="ECO:0000313" key="3">
    <source>
        <dbReference type="Proteomes" id="UP000092460"/>
    </source>
</evidence>
<feature type="transmembrane region" description="Helical" evidence="1">
    <location>
        <begin position="81"/>
        <end position="98"/>
    </location>
</feature>
<dbReference type="EnsemblMetazoa" id="GPPI019440-RA">
    <property type="protein sequence ID" value="GPPI019440-PA"/>
    <property type="gene ID" value="GPPI019440"/>
</dbReference>
<dbReference type="Proteomes" id="UP000092460">
    <property type="component" value="Unassembled WGS sequence"/>
</dbReference>
<sequence length="213" mass="24738">MAEKTLGIKTSLPAIEHRKVKHKTFQQFYVCGTMMFEIANDAPLVTFRQIFHMKNFLFKSMLRNETDNNNDDYGIIYRDRVMLFIAAFMAVTSYDIVIKKLQMSSGTRMDDVLGRTDSWNAIVALSYLNVTDVQYCYDSDMLAVVSRFRLQECTHTPTPARLHLHNLRHVISSVISKGNKPNDCSNVKQCMHYFDDDFHVCIKSFFYISNVMQ</sequence>
<keyword evidence="3" id="KW-1185">Reference proteome</keyword>
<dbReference type="EMBL" id="JXJN01008678">
    <property type="status" value="NOT_ANNOTATED_CDS"/>
    <property type="molecule type" value="Genomic_DNA"/>
</dbReference>
<dbReference type="VEuPathDB" id="VectorBase:GPPI019440"/>
<reference evidence="2" key="2">
    <citation type="submission" date="2020-05" db="UniProtKB">
        <authorList>
            <consortium name="EnsemblMetazoa"/>
        </authorList>
    </citation>
    <scope>IDENTIFICATION</scope>
    <source>
        <strain evidence="2">IAEA</strain>
    </source>
</reference>
<keyword evidence="1" id="KW-1133">Transmembrane helix</keyword>